<dbReference type="EMBL" id="CP047265">
    <property type="protein sequence ID" value="QHF03699.1"/>
    <property type="molecule type" value="Genomic_DNA"/>
</dbReference>
<evidence type="ECO:0000256" key="1">
    <source>
        <dbReference type="SAM" id="MobiDB-lite"/>
    </source>
</evidence>
<dbReference type="RefSeq" id="WP_152534997.1">
    <property type="nucleotide sequence ID" value="NZ_CP047265.1"/>
</dbReference>
<proteinExistence type="predicted"/>
<feature type="region of interest" description="Disordered" evidence="1">
    <location>
        <begin position="1"/>
        <end position="38"/>
    </location>
</feature>
<keyword evidence="3" id="KW-1185">Reference proteome</keyword>
<accession>A0ABX6HDM6</accession>
<evidence type="ECO:0000313" key="2">
    <source>
        <dbReference type="EMBL" id="QHF03699.1"/>
    </source>
</evidence>
<organism evidence="2 3">
    <name type="scientific">Pseudomonas asturiensis</name>
    <dbReference type="NCBI Taxonomy" id="1190415"/>
    <lineage>
        <taxon>Bacteria</taxon>
        <taxon>Pseudomonadati</taxon>
        <taxon>Pseudomonadota</taxon>
        <taxon>Gammaproteobacteria</taxon>
        <taxon>Pseudomonadales</taxon>
        <taxon>Pseudomonadaceae</taxon>
        <taxon>Pseudomonas</taxon>
    </lineage>
</organism>
<feature type="compositionally biased region" description="Basic and acidic residues" evidence="1">
    <location>
        <begin position="26"/>
        <end position="38"/>
    </location>
</feature>
<dbReference type="Proteomes" id="UP000464644">
    <property type="component" value="Chromosome"/>
</dbReference>
<protein>
    <submittedName>
        <fullName evidence="2">Uncharacterized protein</fullName>
    </submittedName>
</protein>
<feature type="compositionally biased region" description="Basic and acidic residues" evidence="1">
    <location>
        <begin position="8"/>
        <end position="17"/>
    </location>
</feature>
<evidence type="ECO:0000313" key="3">
    <source>
        <dbReference type="Proteomes" id="UP000464644"/>
    </source>
</evidence>
<sequence length="77" mass="8863">MGIIQPLKLEEGDEQTRPHLPNIHQQRHEASEGAKRWKDREVRHMNNRSLASQWLKKGNNSEVPGGCSYCPEIECGR</sequence>
<reference evidence="2 3" key="1">
    <citation type="journal article" date="2014" name="Genome Announc.">
        <title>Draft Genome Sequences of a Phylogenetically Diverse Suite of Pseudomonas syringae Strains from Multiple Source Populations.</title>
        <authorList>
            <person name="Baltrus D.A."/>
            <person name="Yourstone S."/>
            <person name="Lind A."/>
            <person name="Guilbaud C."/>
            <person name="Sands D.C."/>
            <person name="Jones C.D."/>
            <person name="Morris C.E."/>
            <person name="Dangl J.L."/>
        </authorList>
    </citation>
    <scope>NUCLEOTIDE SEQUENCE [LARGE SCALE GENOMIC DNA]</scope>
    <source>
        <strain evidence="2 3">CC1524</strain>
    </source>
</reference>
<gene>
    <name evidence="2" type="ORF">N015_15275</name>
</gene>
<name>A0ABX6HDM6_9PSED</name>